<evidence type="ECO:0000313" key="9">
    <source>
        <dbReference type="Proteomes" id="UP000244855"/>
    </source>
</evidence>
<keyword evidence="4" id="KW-0804">Transcription</keyword>
<dbReference type="EMBL" id="KZ805602">
    <property type="protein sequence ID" value="PVH93265.1"/>
    <property type="molecule type" value="Genomic_DNA"/>
</dbReference>
<evidence type="ECO:0000256" key="3">
    <source>
        <dbReference type="ARBA" id="ARBA00023015"/>
    </source>
</evidence>
<dbReference type="SMART" id="SM00066">
    <property type="entry name" value="GAL4"/>
    <property type="match status" value="1"/>
</dbReference>
<dbReference type="InterPro" id="IPR001138">
    <property type="entry name" value="Zn2Cys6_DnaBD"/>
</dbReference>
<evidence type="ECO:0000256" key="6">
    <source>
        <dbReference type="SAM" id="MobiDB-lite"/>
    </source>
</evidence>
<dbReference type="AlphaFoldDB" id="A0A2V1D5H7"/>
<evidence type="ECO:0000259" key="7">
    <source>
        <dbReference type="PROSITE" id="PS50048"/>
    </source>
</evidence>
<dbReference type="CDD" id="cd00067">
    <property type="entry name" value="GAL4"/>
    <property type="match status" value="1"/>
</dbReference>
<organism evidence="8 9">
    <name type="scientific">Periconia macrospinosa</name>
    <dbReference type="NCBI Taxonomy" id="97972"/>
    <lineage>
        <taxon>Eukaryota</taxon>
        <taxon>Fungi</taxon>
        <taxon>Dikarya</taxon>
        <taxon>Ascomycota</taxon>
        <taxon>Pezizomycotina</taxon>
        <taxon>Dothideomycetes</taxon>
        <taxon>Pleosporomycetidae</taxon>
        <taxon>Pleosporales</taxon>
        <taxon>Massarineae</taxon>
        <taxon>Periconiaceae</taxon>
        <taxon>Periconia</taxon>
    </lineage>
</organism>
<evidence type="ECO:0000256" key="4">
    <source>
        <dbReference type="ARBA" id="ARBA00023163"/>
    </source>
</evidence>
<dbReference type="GO" id="GO:0008270">
    <property type="term" value="F:zinc ion binding"/>
    <property type="evidence" value="ECO:0007669"/>
    <property type="project" value="InterPro"/>
</dbReference>
<evidence type="ECO:0000256" key="2">
    <source>
        <dbReference type="ARBA" id="ARBA00022833"/>
    </source>
</evidence>
<feature type="domain" description="Zn(2)-C6 fungal-type" evidence="7">
    <location>
        <begin position="55"/>
        <end position="85"/>
    </location>
</feature>
<reference evidence="8 9" key="1">
    <citation type="journal article" date="2018" name="Sci. Rep.">
        <title>Comparative genomics provides insights into the lifestyle and reveals functional heterogeneity of dark septate endophytic fungi.</title>
        <authorList>
            <person name="Knapp D.G."/>
            <person name="Nemeth J.B."/>
            <person name="Barry K."/>
            <person name="Hainaut M."/>
            <person name="Henrissat B."/>
            <person name="Johnson J."/>
            <person name="Kuo A."/>
            <person name="Lim J.H.P."/>
            <person name="Lipzen A."/>
            <person name="Nolan M."/>
            <person name="Ohm R.A."/>
            <person name="Tamas L."/>
            <person name="Grigoriev I.V."/>
            <person name="Spatafora J.W."/>
            <person name="Nagy L.G."/>
            <person name="Kovacs G.M."/>
        </authorList>
    </citation>
    <scope>NUCLEOTIDE SEQUENCE [LARGE SCALE GENOMIC DNA]</scope>
    <source>
        <strain evidence="8 9">DSE2036</strain>
    </source>
</reference>
<protein>
    <recommendedName>
        <fullName evidence="7">Zn(2)-C6 fungal-type domain-containing protein</fullName>
    </recommendedName>
</protein>
<keyword evidence="2" id="KW-0862">Zinc</keyword>
<dbReference type="InterPro" id="IPR036864">
    <property type="entry name" value="Zn2-C6_fun-type_DNA-bd_sf"/>
</dbReference>
<dbReference type="OrthoDB" id="5423818at2759"/>
<gene>
    <name evidence="8" type="ORF">DM02DRAFT_662140</name>
</gene>
<evidence type="ECO:0000256" key="1">
    <source>
        <dbReference type="ARBA" id="ARBA00022723"/>
    </source>
</evidence>
<dbReference type="PANTHER" id="PTHR47660">
    <property type="entry name" value="TRANSCRIPTION FACTOR WITH C2H2 AND ZN(2)-CYS(6) DNA BINDING DOMAIN (EUROFUNG)-RELATED-RELATED"/>
    <property type="match status" value="1"/>
</dbReference>
<dbReference type="Pfam" id="PF00172">
    <property type="entry name" value="Zn_clus"/>
    <property type="match status" value="1"/>
</dbReference>
<keyword evidence="1" id="KW-0479">Metal-binding</keyword>
<dbReference type="PANTHER" id="PTHR47660:SF3">
    <property type="entry name" value="FINGER DOMAIN PROTEIN, PUTATIVE (AFU_ORTHOLOGUE AFUA_4G03310)-RELATED"/>
    <property type="match status" value="1"/>
</dbReference>
<evidence type="ECO:0000256" key="5">
    <source>
        <dbReference type="ARBA" id="ARBA00023242"/>
    </source>
</evidence>
<dbReference type="GO" id="GO:0000981">
    <property type="term" value="F:DNA-binding transcription factor activity, RNA polymerase II-specific"/>
    <property type="evidence" value="ECO:0007669"/>
    <property type="project" value="InterPro"/>
</dbReference>
<dbReference type="PROSITE" id="PS50048">
    <property type="entry name" value="ZN2_CY6_FUNGAL_2"/>
    <property type="match status" value="1"/>
</dbReference>
<proteinExistence type="predicted"/>
<dbReference type="SUPFAM" id="SSF57701">
    <property type="entry name" value="Zn2/Cys6 DNA-binding domain"/>
    <property type="match status" value="1"/>
</dbReference>
<keyword evidence="5" id="KW-0539">Nucleus</keyword>
<name>A0A2V1D5H7_9PLEO</name>
<accession>A0A2V1D5H7</accession>
<dbReference type="Proteomes" id="UP000244855">
    <property type="component" value="Unassembled WGS sequence"/>
</dbReference>
<sequence>MSSSAAVSATRPTVAVRYLPGAPTTFTSPIGDLRDRHRRRCAKTFGQERATKRKSCETCVQMKLRCSLARPACSRCLQMGTPCHYPNANVPNTSSTSSTRGDQDAGSEHVTPLEAPLDPVPAALSPTVPISTITLPMDGSSSSAAMDGIIWSPALNDSAFMLDGRGFPDPAPSFMDYLQGQTSFLTPQERSKVPHLSDDHSLLLSGDALGIAPPPLSSSEDSTYRAQSVRHDDAETHGTNMFASNFFPKSLRDTTDLSQELFGILRDYPHLMLQPTFWSPFIHHSLYRCSKGGMAEPLGIALACVAAYSSSVKSSFKFVDDMINSQREQLVHRFHVYKDRPETCLAALHAVCIYQILGLFGGPSLDVPRSGRSTPFKDESEGRYEDAGKAAVLYGSFLLKMTRLFSKLHLNSQGQNEIDWSEWKFVESLRRNVFLVHIVNILAAEARKLHNDYFEPLDDATILQMPLPAPESMWRALSDTEWRVAREYARPTSPTPSTLQGLLDLSRAGRLDITSLQPLTRMILACHMIRNKFYDEEE</sequence>
<keyword evidence="3" id="KW-0805">Transcription regulation</keyword>
<keyword evidence="9" id="KW-1185">Reference proteome</keyword>
<feature type="region of interest" description="Disordered" evidence="6">
    <location>
        <begin position="92"/>
        <end position="121"/>
    </location>
</feature>
<dbReference type="Gene3D" id="4.10.240.10">
    <property type="entry name" value="Zn(2)-C6 fungal-type DNA-binding domain"/>
    <property type="match status" value="1"/>
</dbReference>
<dbReference type="STRING" id="97972.A0A2V1D5H7"/>
<evidence type="ECO:0000313" key="8">
    <source>
        <dbReference type="EMBL" id="PVH93265.1"/>
    </source>
</evidence>